<dbReference type="GO" id="GO:0000976">
    <property type="term" value="F:transcription cis-regulatory region binding"/>
    <property type="evidence" value="ECO:0007669"/>
    <property type="project" value="TreeGrafter"/>
</dbReference>
<dbReference type="HOGENOM" id="CLU_069356_17_3_11"/>
<accession>D7WBS0</accession>
<organism evidence="6 7">
    <name type="scientific">Corynebacterium genitalium ATCC 33030</name>
    <dbReference type="NCBI Taxonomy" id="585529"/>
    <lineage>
        <taxon>Bacteria</taxon>
        <taxon>Bacillati</taxon>
        <taxon>Actinomycetota</taxon>
        <taxon>Actinomycetes</taxon>
        <taxon>Mycobacteriales</taxon>
        <taxon>Corynebacteriaceae</taxon>
        <taxon>Corynebacterium</taxon>
    </lineage>
</organism>
<evidence type="ECO:0000256" key="3">
    <source>
        <dbReference type="ARBA" id="ARBA00023163"/>
    </source>
</evidence>
<dbReference type="InterPro" id="IPR036271">
    <property type="entry name" value="Tet_transcr_reg_TetR-rel_C_sf"/>
</dbReference>
<dbReference type="RefSeq" id="WP_005287611.1">
    <property type="nucleotide sequence ID" value="NZ_CM000961.1"/>
</dbReference>
<protein>
    <submittedName>
        <fullName evidence="6">Transcriptional regulator, TetR family</fullName>
    </submittedName>
</protein>
<dbReference type="STRING" id="585529.HMPREF0291_10559"/>
<keyword evidence="7" id="KW-1185">Reference proteome</keyword>
<feature type="DNA-binding region" description="H-T-H motif" evidence="4">
    <location>
        <begin position="29"/>
        <end position="48"/>
    </location>
</feature>
<keyword evidence="2 4" id="KW-0238">DNA-binding</keyword>
<evidence type="ECO:0000259" key="5">
    <source>
        <dbReference type="PROSITE" id="PS50977"/>
    </source>
</evidence>
<evidence type="ECO:0000256" key="4">
    <source>
        <dbReference type="PROSITE-ProRule" id="PRU00335"/>
    </source>
</evidence>
<dbReference type="InterPro" id="IPR009057">
    <property type="entry name" value="Homeodomain-like_sf"/>
</dbReference>
<reference evidence="6" key="1">
    <citation type="submission" date="2010-06" db="EMBL/GenBank/DDBJ databases">
        <authorList>
            <person name="Muzny D."/>
            <person name="Qin X."/>
            <person name="Buhay C."/>
            <person name="Dugan-Rocha S."/>
            <person name="Ding Y."/>
            <person name="Chen G."/>
            <person name="Hawes A."/>
            <person name="Holder M."/>
            <person name="Jhangiani S."/>
            <person name="Johnson A."/>
            <person name="Khan Z."/>
            <person name="Li Z."/>
            <person name="Liu W."/>
            <person name="Liu X."/>
            <person name="Perez L."/>
            <person name="Shen H."/>
            <person name="Wang Q."/>
            <person name="Watt J."/>
            <person name="Xi L."/>
            <person name="Xin Y."/>
            <person name="Zhou J."/>
            <person name="Deng J."/>
            <person name="Jiang H."/>
            <person name="Liu Y."/>
            <person name="Qu J."/>
            <person name="Song X.-Z."/>
            <person name="Zhang L."/>
            <person name="Villasana D."/>
            <person name="Johnson A."/>
            <person name="Liu J."/>
            <person name="Liyanage D."/>
            <person name="Lorensuhewa L."/>
            <person name="Robinson T."/>
            <person name="Song A."/>
            <person name="Song B.-B."/>
            <person name="Dinh H."/>
            <person name="Thornton R."/>
            <person name="Coyle M."/>
            <person name="Francisco L."/>
            <person name="Jackson L."/>
            <person name="Javaid M."/>
            <person name="Korchina V."/>
            <person name="Kovar C."/>
            <person name="Mata R."/>
            <person name="Mathew T."/>
            <person name="Ngo R."/>
            <person name="Nguyen L."/>
            <person name="Nguyen N."/>
            <person name="Okwuonu G."/>
            <person name="Ongeri F."/>
            <person name="Pham C."/>
            <person name="Simmons D."/>
            <person name="Wilczek-Boney K."/>
            <person name="Hale W."/>
            <person name="Jakkamsetti A."/>
            <person name="Pham P."/>
            <person name="Ruth R."/>
            <person name="San Lucas F."/>
            <person name="Warren J."/>
            <person name="Zhang J."/>
            <person name="Zhao Z."/>
            <person name="Zhou C."/>
            <person name="Zhu D."/>
            <person name="Lee S."/>
            <person name="Bess C."/>
            <person name="Blankenburg K."/>
            <person name="Forbes L."/>
            <person name="Fu Q."/>
            <person name="Gubbala S."/>
            <person name="Hirani K."/>
            <person name="Jayaseelan J.C."/>
            <person name="Lara F."/>
            <person name="Munidasa M."/>
            <person name="Palculict T."/>
            <person name="Patil S."/>
            <person name="Pu L.-L."/>
            <person name="Saada N."/>
            <person name="Tang L."/>
            <person name="Weissenberger G."/>
            <person name="Zhu Y."/>
            <person name="Hemphill L."/>
            <person name="Shang Y."/>
            <person name="Youmans B."/>
            <person name="Ayvaz T."/>
            <person name="Ross M."/>
            <person name="Santibanez J."/>
            <person name="Aqrawi P."/>
            <person name="Gross S."/>
            <person name="Joshi V."/>
            <person name="Fowler G."/>
            <person name="Nazareth L."/>
            <person name="Reid J."/>
            <person name="Worley K."/>
            <person name="Petrosino J."/>
            <person name="Highlander S."/>
            <person name="Gibbs R."/>
        </authorList>
    </citation>
    <scope>NUCLEOTIDE SEQUENCE [LARGE SCALE GENOMIC DNA]</scope>
    <source>
        <strain evidence="6">ATCC 33030</strain>
    </source>
</reference>
<dbReference type="AlphaFoldDB" id="D7WBS0"/>
<dbReference type="EMBL" id="ACLJ02000001">
    <property type="protein sequence ID" value="EFK55301.1"/>
    <property type="molecule type" value="Genomic_DNA"/>
</dbReference>
<dbReference type="Gene3D" id="1.10.357.10">
    <property type="entry name" value="Tetracycline Repressor, domain 2"/>
    <property type="match status" value="1"/>
</dbReference>
<evidence type="ECO:0000313" key="6">
    <source>
        <dbReference type="EMBL" id="EFK55301.1"/>
    </source>
</evidence>
<evidence type="ECO:0000313" key="7">
    <source>
        <dbReference type="Proteomes" id="UP000004208"/>
    </source>
</evidence>
<dbReference type="SUPFAM" id="SSF46689">
    <property type="entry name" value="Homeodomain-like"/>
    <property type="match status" value="1"/>
</dbReference>
<dbReference type="PANTHER" id="PTHR30055">
    <property type="entry name" value="HTH-TYPE TRANSCRIPTIONAL REGULATOR RUTR"/>
    <property type="match status" value="1"/>
</dbReference>
<feature type="domain" description="HTH tetR-type" evidence="5">
    <location>
        <begin position="6"/>
        <end position="66"/>
    </location>
</feature>
<name>D7WBS0_9CORY</name>
<evidence type="ECO:0000256" key="2">
    <source>
        <dbReference type="ARBA" id="ARBA00023125"/>
    </source>
</evidence>
<dbReference type="OrthoDB" id="9795011at2"/>
<sequence length="186" mass="20277">MRSDAKARREKIIDAACDLLRTRPESTVTLEAIAARAGVGIATLYRNFPTRADLDAACGLRLLTNVGEFIDEALSRFADDPQAHWDTFVWQLLDYGAGPLVAAIAHDRWQHHPELSAERAATMEAFQGVLDKAAPAGLVPAGLTPLEFAAEMFVVTRPLDGEMVAVDADVQRRLVGRLLTAWRNAG</sequence>
<dbReference type="Proteomes" id="UP000004208">
    <property type="component" value="Unassembled WGS sequence"/>
</dbReference>
<evidence type="ECO:0000256" key="1">
    <source>
        <dbReference type="ARBA" id="ARBA00023015"/>
    </source>
</evidence>
<dbReference type="InterPro" id="IPR050109">
    <property type="entry name" value="HTH-type_TetR-like_transc_reg"/>
</dbReference>
<gene>
    <name evidence="6" type="ORF">HMPREF0291_10559</name>
</gene>
<dbReference type="eggNOG" id="COG1309">
    <property type="taxonomic scope" value="Bacteria"/>
</dbReference>
<keyword evidence="1" id="KW-0805">Transcription regulation</keyword>
<keyword evidence="3" id="KW-0804">Transcription</keyword>
<dbReference type="GO" id="GO:0003700">
    <property type="term" value="F:DNA-binding transcription factor activity"/>
    <property type="evidence" value="ECO:0007669"/>
    <property type="project" value="TreeGrafter"/>
</dbReference>
<dbReference type="PROSITE" id="PS50977">
    <property type="entry name" value="HTH_TETR_2"/>
    <property type="match status" value="1"/>
</dbReference>
<dbReference type="Pfam" id="PF00440">
    <property type="entry name" value="TetR_N"/>
    <property type="match status" value="1"/>
</dbReference>
<dbReference type="SUPFAM" id="SSF48498">
    <property type="entry name" value="Tetracyclin repressor-like, C-terminal domain"/>
    <property type="match status" value="1"/>
</dbReference>
<proteinExistence type="predicted"/>
<dbReference type="PANTHER" id="PTHR30055:SF234">
    <property type="entry name" value="HTH-TYPE TRANSCRIPTIONAL REGULATOR BETI"/>
    <property type="match status" value="1"/>
</dbReference>
<comment type="caution">
    <text evidence="6">The sequence shown here is derived from an EMBL/GenBank/DDBJ whole genome shotgun (WGS) entry which is preliminary data.</text>
</comment>
<dbReference type="InterPro" id="IPR001647">
    <property type="entry name" value="HTH_TetR"/>
</dbReference>